<dbReference type="Pfam" id="PF13671">
    <property type="entry name" value="AAA_33"/>
    <property type="match status" value="1"/>
</dbReference>
<sequence length="179" mass="19883">MSAGIYMITGVMASGKSTVAELLAQRFDRSVHLRGDLFRRMIVRGREEMLPEPSNEALSQLDLRYRLTAAAADGYSAAGFAVIVQDVIVGPALSQFVSYIKNRPLYLVVLAPSEETILRREAERSKKGYGLWSVAGLNRLLQQDTPKLGLWLDTSSLSPQQTADEIWNRVHTEGLLFEA</sequence>
<evidence type="ECO:0000313" key="2">
    <source>
        <dbReference type="Proteomes" id="UP000267798"/>
    </source>
</evidence>
<keyword evidence="2" id="KW-1185">Reference proteome</keyword>
<proteinExistence type="predicted"/>
<dbReference type="RefSeq" id="WP_120106398.1">
    <property type="nucleotide sequence ID" value="NZ_QXQB01000001.1"/>
</dbReference>
<gene>
    <name evidence="1" type="ORF">D3P09_01035</name>
</gene>
<dbReference type="InterPro" id="IPR027417">
    <property type="entry name" value="P-loop_NTPase"/>
</dbReference>
<dbReference type="Gene3D" id="3.40.50.300">
    <property type="entry name" value="P-loop containing nucleotide triphosphate hydrolases"/>
    <property type="match status" value="1"/>
</dbReference>
<accession>A0A3A6PZ93</accession>
<organism evidence="1 2">
    <name type="scientific">Paenibacillus pinisoli</name>
    <dbReference type="NCBI Taxonomy" id="1276110"/>
    <lineage>
        <taxon>Bacteria</taxon>
        <taxon>Bacillati</taxon>
        <taxon>Bacillota</taxon>
        <taxon>Bacilli</taxon>
        <taxon>Bacillales</taxon>
        <taxon>Paenibacillaceae</taxon>
        <taxon>Paenibacillus</taxon>
    </lineage>
</organism>
<dbReference type="AlphaFoldDB" id="A0A3A6PZ93"/>
<keyword evidence="1" id="KW-0808">Transferase</keyword>
<dbReference type="Proteomes" id="UP000267798">
    <property type="component" value="Unassembled WGS sequence"/>
</dbReference>
<evidence type="ECO:0000313" key="1">
    <source>
        <dbReference type="EMBL" id="RJX40633.1"/>
    </source>
</evidence>
<dbReference type="SUPFAM" id="SSF52540">
    <property type="entry name" value="P-loop containing nucleoside triphosphate hydrolases"/>
    <property type="match status" value="1"/>
</dbReference>
<dbReference type="GO" id="GO:0016740">
    <property type="term" value="F:transferase activity"/>
    <property type="evidence" value="ECO:0007669"/>
    <property type="project" value="UniProtKB-KW"/>
</dbReference>
<dbReference type="EMBL" id="QXQB01000001">
    <property type="protein sequence ID" value="RJX40633.1"/>
    <property type="molecule type" value="Genomic_DNA"/>
</dbReference>
<protein>
    <submittedName>
        <fullName evidence="1">Phosphotransferase</fullName>
    </submittedName>
</protein>
<reference evidence="1 2" key="1">
    <citation type="submission" date="2018-09" db="EMBL/GenBank/DDBJ databases">
        <title>Paenibacillus aracenensis nov. sp. isolated from a cave in southern Spain.</title>
        <authorList>
            <person name="Jurado V."/>
            <person name="Gutierrez-Patricio S."/>
            <person name="Gonzalez-Pimentel J.L."/>
            <person name="Miller A.Z."/>
            <person name="Laiz L."/>
            <person name="Saiz-Jimenez C."/>
        </authorList>
    </citation>
    <scope>NUCLEOTIDE SEQUENCE [LARGE SCALE GENOMIC DNA]</scope>
    <source>
        <strain evidence="1 2">JCM 19203</strain>
    </source>
</reference>
<name>A0A3A6PZ93_9BACL</name>
<dbReference type="OrthoDB" id="9811893at2"/>
<comment type="caution">
    <text evidence="1">The sequence shown here is derived from an EMBL/GenBank/DDBJ whole genome shotgun (WGS) entry which is preliminary data.</text>
</comment>